<feature type="domain" description="Leucine-binding protein" evidence="3">
    <location>
        <begin position="4"/>
        <end position="326"/>
    </location>
</feature>
<name>A0AAE3ZFE1_9ACTN</name>
<evidence type="ECO:0000259" key="3">
    <source>
        <dbReference type="Pfam" id="PF13458"/>
    </source>
</evidence>
<dbReference type="InterPro" id="IPR028081">
    <property type="entry name" value="Leu-bd"/>
</dbReference>
<dbReference type="PANTHER" id="PTHR30483">
    <property type="entry name" value="LEUCINE-SPECIFIC-BINDING PROTEIN"/>
    <property type="match status" value="1"/>
</dbReference>
<protein>
    <submittedName>
        <fullName evidence="4">Branched-chain amino acid transport system substrate-binding protein</fullName>
    </submittedName>
</protein>
<sequence>MSIKEMTGPLAYAGIHTTKGIKLAVEQINQQDFLGETDLKIEVKDSGTSARKAASFTTQAIADESYAAILGPGTSSQAAAMSPIAQKSRMPVIYTQAGSEGVLVGDYTYRVTPPASSYFGVAGDYLASKNIRTAAVLYNSGIPTLSELGKKTVPGLAEEHGFSIQSSNGVPRDALDFTAVGSEIAEAAPGAVFVLLTGPQNPRAISQLRRNGYQGEIVGMLSMGAGNLETAGEVAAGAVWPGNFSALSNKPSTKAFIEAYKAKYGGEIPNNFAAEGYDAAWFLARGIEQAGSSSRSAIQDGLAEVAKAGFKGAQGELRFQGNDVRVEGVLAGWNGSKEVLVMPSGS</sequence>
<comment type="caution">
    <text evidence="4">The sequence shown here is derived from an EMBL/GenBank/DDBJ whole genome shotgun (WGS) entry which is preliminary data.</text>
</comment>
<proteinExistence type="inferred from homology"/>
<evidence type="ECO:0000256" key="2">
    <source>
        <dbReference type="ARBA" id="ARBA00022729"/>
    </source>
</evidence>
<gene>
    <name evidence="4" type="ORF">JOF55_004132</name>
</gene>
<keyword evidence="2" id="KW-0732">Signal</keyword>
<evidence type="ECO:0000313" key="5">
    <source>
        <dbReference type="Proteomes" id="UP001180845"/>
    </source>
</evidence>
<comment type="similarity">
    <text evidence="1">Belongs to the leucine-binding protein family.</text>
</comment>
<dbReference type="Gene3D" id="3.40.50.2300">
    <property type="match status" value="2"/>
</dbReference>
<dbReference type="RefSeq" id="WP_310276872.1">
    <property type="nucleotide sequence ID" value="NZ_JAVDXW010000001.1"/>
</dbReference>
<reference evidence="4" key="1">
    <citation type="submission" date="2023-07" db="EMBL/GenBank/DDBJ databases">
        <title>Sequencing the genomes of 1000 actinobacteria strains.</title>
        <authorList>
            <person name="Klenk H.-P."/>
        </authorList>
    </citation>
    <scope>NUCLEOTIDE SEQUENCE</scope>
    <source>
        <strain evidence="4">DSM 45977</strain>
    </source>
</reference>
<dbReference type="Pfam" id="PF13458">
    <property type="entry name" value="Peripla_BP_6"/>
    <property type="match status" value="1"/>
</dbReference>
<dbReference type="PANTHER" id="PTHR30483:SF6">
    <property type="entry name" value="PERIPLASMIC BINDING PROTEIN OF ABC TRANSPORTER FOR NATURAL AMINO ACIDS"/>
    <property type="match status" value="1"/>
</dbReference>
<keyword evidence="5" id="KW-1185">Reference proteome</keyword>
<organism evidence="4 5">
    <name type="scientific">Haloactinomyces albus</name>
    <dbReference type="NCBI Taxonomy" id="1352928"/>
    <lineage>
        <taxon>Bacteria</taxon>
        <taxon>Bacillati</taxon>
        <taxon>Actinomycetota</taxon>
        <taxon>Actinomycetes</taxon>
        <taxon>Actinopolysporales</taxon>
        <taxon>Actinopolysporaceae</taxon>
        <taxon>Haloactinomyces</taxon>
    </lineage>
</organism>
<dbReference type="InterPro" id="IPR028082">
    <property type="entry name" value="Peripla_BP_I"/>
</dbReference>
<evidence type="ECO:0000313" key="4">
    <source>
        <dbReference type="EMBL" id="MDR7303951.1"/>
    </source>
</evidence>
<dbReference type="EMBL" id="JAVDXW010000001">
    <property type="protein sequence ID" value="MDR7303951.1"/>
    <property type="molecule type" value="Genomic_DNA"/>
</dbReference>
<accession>A0AAE3ZFE1</accession>
<dbReference type="AlphaFoldDB" id="A0AAE3ZFE1"/>
<dbReference type="Proteomes" id="UP001180845">
    <property type="component" value="Unassembled WGS sequence"/>
</dbReference>
<dbReference type="InterPro" id="IPR051010">
    <property type="entry name" value="BCAA_transport"/>
</dbReference>
<evidence type="ECO:0000256" key="1">
    <source>
        <dbReference type="ARBA" id="ARBA00010062"/>
    </source>
</evidence>
<dbReference type="SUPFAM" id="SSF53822">
    <property type="entry name" value="Periplasmic binding protein-like I"/>
    <property type="match status" value="1"/>
</dbReference>